<name>A0ABR3JZS8_9AGAR</name>
<accession>A0ABR3JZS8</accession>
<comment type="caution">
    <text evidence="3">The sequence shown here is derived from an EMBL/GenBank/DDBJ whole genome shotgun (WGS) entry which is preliminary data.</text>
</comment>
<dbReference type="SMART" id="SM00256">
    <property type="entry name" value="FBOX"/>
    <property type="match status" value="1"/>
</dbReference>
<evidence type="ECO:0000313" key="4">
    <source>
        <dbReference type="Proteomes" id="UP001556367"/>
    </source>
</evidence>
<dbReference type="Proteomes" id="UP001556367">
    <property type="component" value="Unassembled WGS sequence"/>
</dbReference>
<dbReference type="InterPro" id="IPR036047">
    <property type="entry name" value="F-box-like_dom_sf"/>
</dbReference>
<reference evidence="4" key="1">
    <citation type="submission" date="2024-06" db="EMBL/GenBank/DDBJ databases">
        <title>Multi-omics analyses provide insights into the biosynthesis of the anticancer antibiotic pleurotin in Hohenbuehelia grisea.</title>
        <authorList>
            <person name="Weaver J.A."/>
            <person name="Alberti F."/>
        </authorList>
    </citation>
    <scope>NUCLEOTIDE SEQUENCE [LARGE SCALE GENOMIC DNA]</scope>
    <source>
        <strain evidence="4">T-177</strain>
    </source>
</reference>
<dbReference type="EMBL" id="JASNQZ010000001">
    <property type="protein sequence ID" value="KAL0961147.1"/>
    <property type="molecule type" value="Genomic_DNA"/>
</dbReference>
<gene>
    <name evidence="3" type="ORF">HGRIS_006119</name>
</gene>
<evidence type="ECO:0000259" key="2">
    <source>
        <dbReference type="PROSITE" id="PS50181"/>
    </source>
</evidence>
<feature type="domain" description="F-box" evidence="2">
    <location>
        <begin position="3"/>
        <end position="55"/>
    </location>
</feature>
<organism evidence="3 4">
    <name type="scientific">Hohenbuehelia grisea</name>
    <dbReference type="NCBI Taxonomy" id="104357"/>
    <lineage>
        <taxon>Eukaryota</taxon>
        <taxon>Fungi</taxon>
        <taxon>Dikarya</taxon>
        <taxon>Basidiomycota</taxon>
        <taxon>Agaricomycotina</taxon>
        <taxon>Agaricomycetes</taxon>
        <taxon>Agaricomycetidae</taxon>
        <taxon>Agaricales</taxon>
        <taxon>Pleurotineae</taxon>
        <taxon>Pleurotaceae</taxon>
        <taxon>Hohenbuehelia</taxon>
    </lineage>
</organism>
<proteinExistence type="predicted"/>
<evidence type="ECO:0000256" key="1">
    <source>
        <dbReference type="SAM" id="MobiDB-lite"/>
    </source>
</evidence>
<keyword evidence="4" id="KW-1185">Reference proteome</keyword>
<sequence>MITSSFSALPIELWLEIIPHLELKSLIAIRCTSRALRTLAASADIHPCRKSFLDLYLDLIDRAWFLESRPWPLKHLRPFDRQAYLDAIAAFPNVYIPEDFAMWILEWPERTVTRCLWPGLPFAQGDDRRDPVQRRPGWNGLGMMPPTVHTFTMVDGLENGDREITHVPGLLLFDETSNQIEFLLLHRGERFKGYVVAGVDECFDTYILSHPECGEPFWTSWIAYLEEGLIEIESRYEPHRPSYTIPSDRPSTPGLRRSASLATWPSIPS</sequence>
<dbReference type="Pfam" id="PF00646">
    <property type="entry name" value="F-box"/>
    <property type="match status" value="1"/>
</dbReference>
<evidence type="ECO:0000313" key="3">
    <source>
        <dbReference type="EMBL" id="KAL0961147.1"/>
    </source>
</evidence>
<feature type="region of interest" description="Disordered" evidence="1">
    <location>
        <begin position="241"/>
        <end position="269"/>
    </location>
</feature>
<dbReference type="PROSITE" id="PS50181">
    <property type="entry name" value="FBOX"/>
    <property type="match status" value="1"/>
</dbReference>
<dbReference type="InterPro" id="IPR001810">
    <property type="entry name" value="F-box_dom"/>
</dbReference>
<protein>
    <recommendedName>
        <fullName evidence="2">F-box domain-containing protein</fullName>
    </recommendedName>
</protein>
<dbReference type="SUPFAM" id="SSF81383">
    <property type="entry name" value="F-box domain"/>
    <property type="match status" value="1"/>
</dbReference>